<dbReference type="Gene3D" id="3.40.390.10">
    <property type="entry name" value="Collagenase (Catalytic Domain)"/>
    <property type="match status" value="1"/>
</dbReference>
<dbReference type="AlphaFoldDB" id="A0A8H6F7M0"/>
<accession>A0A8H6F7M0</accession>
<evidence type="ECO:0000313" key="1">
    <source>
        <dbReference type="EMBL" id="KAF6217698.1"/>
    </source>
</evidence>
<dbReference type="GeneID" id="59334926"/>
<name>A0A8H6F7M0_9LECA</name>
<keyword evidence="2" id="KW-1185">Reference proteome</keyword>
<dbReference type="GO" id="GO:0008237">
    <property type="term" value="F:metallopeptidase activity"/>
    <property type="evidence" value="ECO:0007669"/>
    <property type="project" value="InterPro"/>
</dbReference>
<dbReference type="RefSeq" id="XP_037147133.1">
    <property type="nucleotide sequence ID" value="XM_037297423.1"/>
</dbReference>
<evidence type="ECO:0000313" key="2">
    <source>
        <dbReference type="Proteomes" id="UP000593566"/>
    </source>
</evidence>
<dbReference type="InterPro" id="IPR024079">
    <property type="entry name" value="MetalloPept_cat_dom_sf"/>
</dbReference>
<dbReference type="Proteomes" id="UP000593566">
    <property type="component" value="Unassembled WGS sequence"/>
</dbReference>
<gene>
    <name evidence="1" type="ORF">HO133_006525</name>
</gene>
<protein>
    <submittedName>
        <fullName evidence="1">Uncharacterized protein</fullName>
    </submittedName>
</protein>
<proteinExistence type="predicted"/>
<sequence length="359" mass="39373">MKDYVLTSLNDAWTASNTVSEDLPTSSFSFKRDIRGLLFLLFGITWTTHYEPNPDDGSDTKYNSILGRFGKPINKLKTDPDIYGLARFRCLEDYATYYQHMPGNDGLENKTAALAAEHYNVRMSNGNYFPGLMYINNEAITSFQDSSQAFYPTGEGNPPDGGCGMVGRYPAMAFTLAGGAMKATYGITLCPSYFTTPTTSSLGSPAANGGTAEIDRFKETGGMIALHEFVHLVTLNDVGDQLAAYPPDGVTWTNRNWASWVLNTAVSSYGYTPAAYLGLAMPALAMKNADNYAILATCMQYDDLDCLGTFQNDIISKRELPFQVSSRTVEKIRSGELDLKKDDIPTDVSEASKISTRVK</sequence>
<reference evidence="1 2" key="1">
    <citation type="journal article" date="2020" name="Genomics">
        <title>Complete, high-quality genomes from long-read metagenomic sequencing of two wolf lichen thalli reveals enigmatic genome architecture.</title>
        <authorList>
            <person name="McKenzie S.K."/>
            <person name="Walston R.F."/>
            <person name="Allen J.L."/>
        </authorList>
    </citation>
    <scope>NUCLEOTIDE SEQUENCE [LARGE SCALE GENOMIC DNA]</scope>
    <source>
        <strain evidence="1">WasteWater1</strain>
    </source>
</reference>
<dbReference type="EMBL" id="JACCJB010000025">
    <property type="protein sequence ID" value="KAF6217698.1"/>
    <property type="molecule type" value="Genomic_DNA"/>
</dbReference>
<comment type="caution">
    <text evidence="1">The sequence shown here is derived from an EMBL/GenBank/DDBJ whole genome shotgun (WGS) entry which is preliminary data.</text>
</comment>
<organism evidence="1 2">
    <name type="scientific">Letharia lupina</name>
    <dbReference type="NCBI Taxonomy" id="560253"/>
    <lineage>
        <taxon>Eukaryota</taxon>
        <taxon>Fungi</taxon>
        <taxon>Dikarya</taxon>
        <taxon>Ascomycota</taxon>
        <taxon>Pezizomycotina</taxon>
        <taxon>Lecanoromycetes</taxon>
        <taxon>OSLEUM clade</taxon>
        <taxon>Lecanoromycetidae</taxon>
        <taxon>Lecanorales</taxon>
        <taxon>Lecanorineae</taxon>
        <taxon>Parmeliaceae</taxon>
        <taxon>Letharia</taxon>
    </lineage>
</organism>
<dbReference type="SUPFAM" id="SSF55486">
    <property type="entry name" value="Metalloproteases ('zincins'), catalytic domain"/>
    <property type="match status" value="1"/>
</dbReference>